<accession>A0A7W7KRE9</accession>
<keyword evidence="1" id="KW-1133">Transmembrane helix</keyword>
<dbReference type="Proteomes" id="UP000566995">
    <property type="component" value="Unassembled WGS sequence"/>
</dbReference>
<dbReference type="AlphaFoldDB" id="A0A7W7KRE9"/>
<dbReference type="InterPro" id="IPR029045">
    <property type="entry name" value="ClpP/crotonase-like_dom_sf"/>
</dbReference>
<dbReference type="SUPFAM" id="SSF52096">
    <property type="entry name" value="ClpP/crotonase"/>
    <property type="match status" value="1"/>
</dbReference>
<name>A0A7W7KRE9_PSENT</name>
<sequence length="549" mass="59771">MVQSVSCSGCGATSSDDRAQCLQCGSTLTASYTPEPAKGGNFISTHWNGDYSLARSYWVNGTLLTILLMFVMAVLFKALDGAPMGAMASAIVVTTFWVVLLAITIWQLVGIWRSASMHVPRGGRQIWALAACLMVVLGGFRTAHTYVTQALPAVKSKIMIAIGQDKIPEYRLTLLQDNTELEIAGGIPAGTAAAVEKALNEHPTVKILQVNSSGGLVEEAAYIGKLVRQRGLTTYTSSACMSACVLIFMSGQERLLGEKGRIGFHSAALVGSSGSDASSNEEFIKILRDHGASWQFIMKATSTKHDDMWFPDNAELRREHIVTRLVESRSYGTAAMTIWKDPMKVDHFLIKLPVYAAMLKYDPESYATMKAVLMQGAERGLSQAQITAEAARKIQEIIPVYMAKAPGPELVNYWTIQMREVDALVKIDPKACADFIFPGPNGQQVDIQRILPMALLKEDVAALEKMIEAASLRPQSNASTPQIQSDMTAAAVRLEKKHPGSLEFLEKGAANKNDPAKLCSTFSALYWEILAIPDPKRAGAVLRYMLSQS</sequence>
<dbReference type="Gene3D" id="3.90.226.10">
    <property type="entry name" value="2-enoyl-CoA Hydratase, Chain A, domain 1"/>
    <property type="match status" value="1"/>
</dbReference>
<protein>
    <submittedName>
        <fullName evidence="2">Uncharacterized protein</fullName>
    </submittedName>
</protein>
<proteinExistence type="predicted"/>
<dbReference type="EMBL" id="JACHLI010000032">
    <property type="protein sequence ID" value="MBB4866898.1"/>
    <property type="molecule type" value="Genomic_DNA"/>
</dbReference>
<evidence type="ECO:0000313" key="3">
    <source>
        <dbReference type="Proteomes" id="UP000566995"/>
    </source>
</evidence>
<keyword evidence="1" id="KW-0812">Transmembrane</keyword>
<dbReference type="RefSeq" id="WP_184595855.1">
    <property type="nucleotide sequence ID" value="NZ_JACHLI010000032.1"/>
</dbReference>
<organism evidence="2 3">
    <name type="scientific">Pseudomonas nitroreducens</name>
    <dbReference type="NCBI Taxonomy" id="46680"/>
    <lineage>
        <taxon>Bacteria</taxon>
        <taxon>Pseudomonadati</taxon>
        <taxon>Pseudomonadota</taxon>
        <taxon>Gammaproteobacteria</taxon>
        <taxon>Pseudomonadales</taxon>
        <taxon>Pseudomonadaceae</taxon>
        <taxon>Pseudomonas</taxon>
    </lineage>
</organism>
<feature type="transmembrane region" description="Helical" evidence="1">
    <location>
        <begin position="88"/>
        <end position="106"/>
    </location>
</feature>
<comment type="caution">
    <text evidence="2">The sequence shown here is derived from an EMBL/GenBank/DDBJ whole genome shotgun (WGS) entry which is preliminary data.</text>
</comment>
<evidence type="ECO:0000256" key="1">
    <source>
        <dbReference type="SAM" id="Phobius"/>
    </source>
</evidence>
<gene>
    <name evidence="2" type="ORF">HNP46_005805</name>
</gene>
<feature type="transmembrane region" description="Helical" evidence="1">
    <location>
        <begin position="57"/>
        <end position="76"/>
    </location>
</feature>
<keyword evidence="1" id="KW-0472">Membrane</keyword>
<reference evidence="2 3" key="1">
    <citation type="submission" date="2020-08" db="EMBL/GenBank/DDBJ databases">
        <title>Functional genomics of gut bacteria from endangered species of beetles.</title>
        <authorList>
            <person name="Carlos-Shanley C."/>
        </authorList>
    </citation>
    <scope>NUCLEOTIDE SEQUENCE [LARGE SCALE GENOMIC DNA]</scope>
    <source>
        <strain evidence="2 3">S00179</strain>
    </source>
</reference>
<evidence type="ECO:0000313" key="2">
    <source>
        <dbReference type="EMBL" id="MBB4866898.1"/>
    </source>
</evidence>
<feature type="transmembrane region" description="Helical" evidence="1">
    <location>
        <begin position="126"/>
        <end position="147"/>
    </location>
</feature>